<comment type="caution">
    <text evidence="2">The sequence shown here is derived from an EMBL/GenBank/DDBJ whole genome shotgun (WGS) entry which is preliminary data.</text>
</comment>
<sequence>MRSRRPLLLACVLLATAGCGAAPMDANTAMTLPATEPAAQAMVPAESRVDFGREFRFPDGVTVLVSTPRTFQPSETAYPRCARAVAFEVNLLNEGKQPYRLSGFSASATVSGEPAKQVVDSAQGFTGIVDAAKDIEPGRNVRLNFAFAMPADPVELKMSVRTGPESVASALYTGQA</sequence>
<dbReference type="RefSeq" id="WP_209664425.1">
    <property type="nucleotide sequence ID" value="NZ_JAGGMS010000001.1"/>
</dbReference>
<proteinExistence type="predicted"/>
<evidence type="ECO:0000256" key="1">
    <source>
        <dbReference type="SAM" id="SignalP"/>
    </source>
</evidence>
<dbReference type="EMBL" id="JAGGMS010000001">
    <property type="protein sequence ID" value="MBP2180943.1"/>
    <property type="molecule type" value="Genomic_DNA"/>
</dbReference>
<accession>A0ABS4PNN5</accession>
<feature type="signal peptide" evidence="1">
    <location>
        <begin position="1"/>
        <end position="21"/>
    </location>
</feature>
<name>A0ABS4PNN5_9PSEU</name>
<dbReference type="Proteomes" id="UP000741013">
    <property type="component" value="Unassembled WGS sequence"/>
</dbReference>
<reference evidence="2 3" key="1">
    <citation type="submission" date="2021-03" db="EMBL/GenBank/DDBJ databases">
        <title>Sequencing the genomes of 1000 actinobacteria strains.</title>
        <authorList>
            <person name="Klenk H.-P."/>
        </authorList>
    </citation>
    <scope>NUCLEOTIDE SEQUENCE [LARGE SCALE GENOMIC DNA]</scope>
    <source>
        <strain evidence="2 3">DSM 45510</strain>
    </source>
</reference>
<feature type="chain" id="PRO_5045323887" evidence="1">
    <location>
        <begin position="22"/>
        <end position="176"/>
    </location>
</feature>
<keyword evidence="3" id="KW-1185">Reference proteome</keyword>
<keyword evidence="1" id="KW-0732">Signal</keyword>
<evidence type="ECO:0000313" key="3">
    <source>
        <dbReference type="Proteomes" id="UP000741013"/>
    </source>
</evidence>
<dbReference type="PROSITE" id="PS51257">
    <property type="entry name" value="PROKAR_LIPOPROTEIN"/>
    <property type="match status" value="1"/>
</dbReference>
<evidence type="ECO:0000313" key="2">
    <source>
        <dbReference type="EMBL" id="MBP2180943.1"/>
    </source>
</evidence>
<organism evidence="2 3">
    <name type="scientific">Amycolatopsis magusensis</name>
    <dbReference type="NCBI Taxonomy" id="882444"/>
    <lineage>
        <taxon>Bacteria</taxon>
        <taxon>Bacillati</taxon>
        <taxon>Actinomycetota</taxon>
        <taxon>Actinomycetes</taxon>
        <taxon>Pseudonocardiales</taxon>
        <taxon>Pseudonocardiaceae</taxon>
        <taxon>Amycolatopsis</taxon>
    </lineage>
</organism>
<gene>
    <name evidence="2" type="ORF">JOM49_002469</name>
</gene>
<protein>
    <submittedName>
        <fullName evidence="2">Copper(I)-binding protein</fullName>
    </submittedName>
</protein>